<reference evidence="1" key="1">
    <citation type="submission" date="2020-02" db="EMBL/GenBank/DDBJ databases">
        <authorList>
            <person name="Meier V. D."/>
        </authorList>
    </citation>
    <scope>NUCLEOTIDE SEQUENCE</scope>
    <source>
        <strain evidence="1">AVDCRST_MAG86</strain>
    </source>
</reference>
<organism evidence="1">
    <name type="scientific">uncultured Truepera sp</name>
    <dbReference type="NCBI Taxonomy" id="543023"/>
    <lineage>
        <taxon>Bacteria</taxon>
        <taxon>Thermotogati</taxon>
        <taxon>Deinococcota</taxon>
        <taxon>Deinococci</taxon>
        <taxon>Trueperales</taxon>
        <taxon>Trueperaceae</taxon>
        <taxon>Truepera</taxon>
        <taxon>environmental samples</taxon>
    </lineage>
</organism>
<proteinExistence type="predicted"/>
<dbReference type="AlphaFoldDB" id="A0A6J4UXA3"/>
<protein>
    <submittedName>
        <fullName evidence="1">Uncharacterized protein</fullName>
    </submittedName>
</protein>
<sequence>GGDLSGGRVVLRGAYLTSAPRARFQAWALGARGAGAL</sequence>
<feature type="non-terminal residue" evidence="1">
    <location>
        <position position="37"/>
    </location>
</feature>
<name>A0A6J4UXA3_9DEIN</name>
<accession>A0A6J4UXA3</accession>
<feature type="non-terminal residue" evidence="1">
    <location>
        <position position="1"/>
    </location>
</feature>
<evidence type="ECO:0000313" key="1">
    <source>
        <dbReference type="EMBL" id="CAA9563003.1"/>
    </source>
</evidence>
<gene>
    <name evidence="1" type="ORF">AVDCRST_MAG86-791</name>
</gene>
<dbReference type="EMBL" id="CADCWP010000056">
    <property type="protein sequence ID" value="CAA9563003.1"/>
    <property type="molecule type" value="Genomic_DNA"/>
</dbReference>